<evidence type="ECO:0000313" key="4">
    <source>
        <dbReference type="EMBL" id="MBL6078551.1"/>
    </source>
</evidence>
<feature type="region of interest" description="Disordered" evidence="2">
    <location>
        <begin position="122"/>
        <end position="164"/>
    </location>
</feature>
<evidence type="ECO:0000313" key="5">
    <source>
        <dbReference type="Proteomes" id="UP000660885"/>
    </source>
</evidence>
<accession>A0ABS1U5G9</accession>
<dbReference type="InterPro" id="IPR011990">
    <property type="entry name" value="TPR-like_helical_dom_sf"/>
</dbReference>
<protein>
    <submittedName>
        <fullName evidence="4">Tetratricopeptide repeat protein</fullName>
    </submittedName>
</protein>
<sequence length="283" mass="30221">MTRSFLAALLVAAPLLLPAQGAWAQAESREGIYLQNQILQLRQELDQVRRSGASALPAPSAPRGSVAGSELVGTLLDRVTALEEETRRLRGRLDEVEYRNRTLQQNVEKMQGDIDYRLQQVESQPASRQAAPAPRAPAAAPTPAPAPAPTPAPNAARTPERALSEGQAALGRRDYPAAEAAAREVLANRNSPRATDAQLLLGDALSGKRDHAGAALAYNDAYTRGRTGPRAPEALLGLAGAFNSLGNKRESCDTLDDLRSNFPNLRGALAERAADARRRAGCR</sequence>
<feature type="compositionally biased region" description="Pro residues" evidence="2">
    <location>
        <begin position="140"/>
        <end position="152"/>
    </location>
</feature>
<keyword evidence="1" id="KW-0175">Coiled coil</keyword>
<keyword evidence="3" id="KW-0732">Signal</keyword>
<feature type="compositionally biased region" description="Low complexity" evidence="2">
    <location>
        <begin position="125"/>
        <end position="139"/>
    </location>
</feature>
<evidence type="ECO:0000256" key="3">
    <source>
        <dbReference type="SAM" id="SignalP"/>
    </source>
</evidence>
<dbReference type="Proteomes" id="UP000660885">
    <property type="component" value="Unassembled WGS sequence"/>
</dbReference>
<name>A0ABS1U5G9_9PROT</name>
<feature type="coiled-coil region" evidence="1">
    <location>
        <begin position="79"/>
        <end position="113"/>
    </location>
</feature>
<evidence type="ECO:0000256" key="2">
    <source>
        <dbReference type="SAM" id="MobiDB-lite"/>
    </source>
</evidence>
<dbReference type="Gene3D" id="1.25.40.10">
    <property type="entry name" value="Tetratricopeptide repeat domain"/>
    <property type="match status" value="1"/>
</dbReference>
<organism evidence="4 5">
    <name type="scientific">Belnapia arida</name>
    <dbReference type="NCBI Taxonomy" id="2804533"/>
    <lineage>
        <taxon>Bacteria</taxon>
        <taxon>Pseudomonadati</taxon>
        <taxon>Pseudomonadota</taxon>
        <taxon>Alphaproteobacteria</taxon>
        <taxon>Acetobacterales</taxon>
        <taxon>Roseomonadaceae</taxon>
        <taxon>Belnapia</taxon>
    </lineage>
</organism>
<keyword evidence="5" id="KW-1185">Reference proteome</keyword>
<gene>
    <name evidence="4" type="ORF">JMJ56_11085</name>
</gene>
<dbReference type="EMBL" id="JAETWB010000003">
    <property type="protein sequence ID" value="MBL6078551.1"/>
    <property type="molecule type" value="Genomic_DNA"/>
</dbReference>
<feature type="chain" id="PRO_5046109760" evidence="3">
    <location>
        <begin position="25"/>
        <end position="283"/>
    </location>
</feature>
<comment type="caution">
    <text evidence="4">The sequence shown here is derived from an EMBL/GenBank/DDBJ whole genome shotgun (WGS) entry which is preliminary data.</text>
</comment>
<feature type="signal peptide" evidence="3">
    <location>
        <begin position="1"/>
        <end position="24"/>
    </location>
</feature>
<reference evidence="4 5" key="1">
    <citation type="submission" date="2021-01" db="EMBL/GenBank/DDBJ databases">
        <title>Belnapia mucosa sp. nov. and Belnapia arida sp. nov., isolated from the Tabernas Desert (Almeria, Spain).</title>
        <authorList>
            <person name="Molina-Menor E."/>
            <person name="Vidal-Verdu A."/>
            <person name="Calonge A."/>
            <person name="Satari L."/>
            <person name="Pereto J."/>
            <person name="Porcar M."/>
        </authorList>
    </citation>
    <scope>NUCLEOTIDE SEQUENCE [LARGE SCALE GENOMIC DNA]</scope>
    <source>
        <strain evidence="4 5">T18</strain>
    </source>
</reference>
<proteinExistence type="predicted"/>
<dbReference type="SUPFAM" id="SSF48452">
    <property type="entry name" value="TPR-like"/>
    <property type="match status" value="1"/>
</dbReference>
<dbReference type="RefSeq" id="WP_202831664.1">
    <property type="nucleotide sequence ID" value="NZ_JAETWB010000003.1"/>
</dbReference>
<evidence type="ECO:0000256" key="1">
    <source>
        <dbReference type="SAM" id="Coils"/>
    </source>
</evidence>
<dbReference type="Pfam" id="PF13432">
    <property type="entry name" value="TPR_16"/>
    <property type="match status" value="1"/>
</dbReference>